<organism evidence="2 3">
    <name type="scientific">Caenorhabditis elegans</name>
    <dbReference type="NCBI Taxonomy" id="6239"/>
    <lineage>
        <taxon>Eukaryota</taxon>
        <taxon>Metazoa</taxon>
        <taxon>Ecdysozoa</taxon>
        <taxon>Nematoda</taxon>
        <taxon>Chromadorea</taxon>
        <taxon>Rhabditida</taxon>
        <taxon>Rhabditina</taxon>
        <taxon>Rhabditomorpha</taxon>
        <taxon>Rhabditoidea</taxon>
        <taxon>Rhabditidae</taxon>
        <taxon>Peloderinae</taxon>
        <taxon>Caenorhabditis</taxon>
    </lineage>
</organism>
<dbReference type="Bgee" id="WBGene00022020">
    <property type="expression patterns" value="Expressed in pharyngeal muscle cell (C elegans) and 2 other cell types or tissues"/>
</dbReference>
<dbReference type="InParanoid" id="Q9N312"/>
<dbReference type="OrthoDB" id="5790320at2759"/>
<dbReference type="Proteomes" id="UP000001940">
    <property type="component" value="Chromosome V"/>
</dbReference>
<dbReference type="OMA" id="DVIYPER"/>
<dbReference type="CTD" id="190447"/>
<dbReference type="RefSeq" id="NP_504242.1">
    <property type="nucleotide sequence ID" value="NM_071841.1"/>
</dbReference>
<evidence type="ECO:0000313" key="4">
    <source>
        <dbReference type="WormBase" id="Y61A9LA.9"/>
    </source>
</evidence>
<dbReference type="GeneID" id="190447"/>
<dbReference type="AGR" id="WB:WBGene00022020"/>
<keyword evidence="3" id="KW-1185">Reference proteome</keyword>
<evidence type="ECO:0000313" key="2">
    <source>
        <dbReference type="EMBL" id="CCD71771.1"/>
    </source>
</evidence>
<feature type="region of interest" description="Disordered" evidence="1">
    <location>
        <begin position="23"/>
        <end position="52"/>
    </location>
</feature>
<accession>Q9N312</accession>
<dbReference type="KEGG" id="cel:CELE_Y61A9LA.9"/>
<evidence type="ECO:0000256" key="1">
    <source>
        <dbReference type="SAM" id="MobiDB-lite"/>
    </source>
</evidence>
<dbReference type="SMR" id="Q9N312"/>
<gene>
    <name evidence="2 4" type="primary">hpo-39</name>
    <name evidence="2" type="ORF">CELE_Y61A9LA.9</name>
    <name evidence="4" type="ORF">Y61A9LA.9</name>
</gene>
<dbReference type="WormBase" id="Y61A9LA.9">
    <property type="protein sequence ID" value="CE22673"/>
    <property type="gene ID" value="WBGene00022020"/>
    <property type="gene designation" value="hpo-39"/>
</dbReference>
<evidence type="ECO:0000313" key="3">
    <source>
        <dbReference type="Proteomes" id="UP000001940"/>
    </source>
</evidence>
<reference evidence="2 3" key="1">
    <citation type="journal article" date="1998" name="Science">
        <title>Genome sequence of the nematode C. elegans: a platform for investigating biology.</title>
        <authorList>
            <consortium name="The C. elegans sequencing consortium"/>
            <person name="Sulson J.E."/>
            <person name="Waterston R."/>
        </authorList>
    </citation>
    <scope>NUCLEOTIDE SEQUENCE [LARGE SCALE GENOMIC DNA]</scope>
    <source>
        <strain evidence="2 3">Bristol N2</strain>
    </source>
</reference>
<dbReference type="AlphaFoldDB" id="Q9N312"/>
<dbReference type="PaxDb" id="6239-Y61A9LA.9"/>
<dbReference type="EMBL" id="BX284605">
    <property type="protein sequence ID" value="CCD71771.1"/>
    <property type="molecule type" value="Genomic_DNA"/>
</dbReference>
<dbReference type="UCSC" id="Y61A9LA.9">
    <property type="organism name" value="c. elegans"/>
</dbReference>
<name>Q9N312_CAEEL</name>
<dbReference type="IntAct" id="Q9N312">
    <property type="interactions" value="5"/>
</dbReference>
<sequence length="263" mass="29575">MSEPPPPHSAPVPMVKTDFFAFSGPYLPEDAHGTSSPPEKQQQTRKRGRPTALELLTTRVEELEKENSSLRTFRTAAESRCRALESKQSELFQTVEQLKVVVAKLTNECSARVTSNLPAPRLFADVLKGQSAEKKAEIIAERREAAASISLFEKKTHFAVIENLPDDGSDSQSAKDKVFLDNLIAANPSLPVHIQTFRVKTRKPVLSRPTKIRFSSEADRNSFIFSFSKTLRSLPDRPTNLPRPIRCRRDMTNDVIYPERVES</sequence>
<dbReference type="FunCoup" id="Q9N312">
    <property type="interactions" value="126"/>
</dbReference>
<protein>
    <submittedName>
        <fullName evidence="2">Uncharacterized protein</fullName>
    </submittedName>
</protein>
<proteinExistence type="predicted"/>
<dbReference type="HOGENOM" id="CLU_082218_1_0_1"/>